<protein>
    <submittedName>
        <fullName evidence="2">Uncharacterized protein</fullName>
    </submittedName>
</protein>
<proteinExistence type="predicted"/>
<accession>A0AAV5UPE1</accession>
<keyword evidence="3" id="KW-1185">Reference proteome</keyword>
<dbReference type="AlphaFoldDB" id="A0AAV5UPE1"/>
<reference evidence="2" key="1">
    <citation type="submission" date="2023-10" db="EMBL/GenBank/DDBJ databases">
        <title>Genome assembly of Pristionchus species.</title>
        <authorList>
            <person name="Yoshida K."/>
            <person name="Sommer R.J."/>
        </authorList>
    </citation>
    <scope>NUCLEOTIDE SEQUENCE</scope>
    <source>
        <strain evidence="2">RS5133</strain>
    </source>
</reference>
<comment type="caution">
    <text evidence="2">The sequence shown here is derived from an EMBL/GenBank/DDBJ whole genome shotgun (WGS) entry which is preliminary data.</text>
</comment>
<feature type="signal peptide" evidence="1">
    <location>
        <begin position="1"/>
        <end position="19"/>
    </location>
</feature>
<name>A0AAV5UPE1_9BILA</name>
<keyword evidence="1" id="KW-0732">Signal</keyword>
<dbReference type="Proteomes" id="UP001432322">
    <property type="component" value="Unassembled WGS sequence"/>
</dbReference>
<organism evidence="2 3">
    <name type="scientific">Pristionchus fissidentatus</name>
    <dbReference type="NCBI Taxonomy" id="1538716"/>
    <lineage>
        <taxon>Eukaryota</taxon>
        <taxon>Metazoa</taxon>
        <taxon>Ecdysozoa</taxon>
        <taxon>Nematoda</taxon>
        <taxon>Chromadorea</taxon>
        <taxon>Rhabditida</taxon>
        <taxon>Rhabditina</taxon>
        <taxon>Diplogasteromorpha</taxon>
        <taxon>Diplogasteroidea</taxon>
        <taxon>Neodiplogasteridae</taxon>
        <taxon>Pristionchus</taxon>
    </lineage>
</organism>
<feature type="chain" id="PRO_5043630135" evidence="1">
    <location>
        <begin position="20"/>
        <end position="107"/>
    </location>
</feature>
<evidence type="ECO:0000256" key="1">
    <source>
        <dbReference type="SAM" id="SignalP"/>
    </source>
</evidence>
<sequence length="107" mass="12063">MQSLRILLAAATVIAAVVAQGLLFSVWEPTARDKTGKCTQMIEFIDNEHKCKVFDLCCEFDPLNGDKCQKLDKSVIFRFCSLIFALYRYSNCTEEVTTTTTTTTPRP</sequence>
<evidence type="ECO:0000313" key="2">
    <source>
        <dbReference type="EMBL" id="GMT08996.1"/>
    </source>
</evidence>
<evidence type="ECO:0000313" key="3">
    <source>
        <dbReference type="Proteomes" id="UP001432322"/>
    </source>
</evidence>
<feature type="non-terminal residue" evidence="2">
    <location>
        <position position="107"/>
    </location>
</feature>
<dbReference type="EMBL" id="BTSY01000001">
    <property type="protein sequence ID" value="GMT08996.1"/>
    <property type="molecule type" value="Genomic_DNA"/>
</dbReference>
<gene>
    <name evidence="2" type="ORF">PFISCL1PPCAC_293</name>
</gene>